<dbReference type="EMBL" id="LYMM01000084">
    <property type="protein sequence ID" value="PNU02283.1"/>
    <property type="molecule type" value="Genomic_DNA"/>
</dbReference>
<keyword evidence="5" id="KW-1185">Reference proteome</keyword>
<sequence length="748" mass="82073">MLWYRHPAKEWTEALPVGNGRIGAMVFGGIAEERLQLNEDTLWGGGPYHPVNPEAKAALPQVQRLIFEGRYDEAQAIAKEKLMAVPVRQMSYQVLGNLRVSFPGLGEPTENSYRRQLDIDAACHTTRFTADGVDYERRVVASPADQVIAVQLKASRPGTLAFDLRLEVPQTRHDVRTLPGNVLLLEGENNAQHGISGALKFQGRVKVIARGAKISAAADSLSVRGGTEAVILIAMATSYRNYADVSADPDAITSAQIAAASRKSFRAIADKAAEDHRAIYRRVSIDLGRNAEADKSTDERIRQSETADDPALAALYFRYGRYLLIASSRPGSQPANLQGIWNDSVNPPWGSKYTININTQMNYWPAEPAAMPEMVEPLIALVRDIAQTGARMARDMYGARGWVCHHNTDLWRATGPIDGPQFGLWPMGGAWLCLHLWDRYDYGRDAQYLATVYPILKGACEFFLDTLVRDPKTSWMVTNPSLSPENNHGHGEGSLCAGPTMDMQILRALFTATAQAASVLKTDASFVAEIATMKGKLIPNRVGAEGQLMEWKDDWDASAKDLHHRHVSHLFGLFPDAQINLDDTPDLAAAARKSLEIRGDKATGWATAWRINLWARLRDGDHAHSILRFLLGPERTYPNMFDAHPPFQIDGNFGGTSGVIEMLLQSIGTNIHLLPALPSAWPTGSIRGLRARGACMVDLSWKGGALAQARVVSTIGGSHEIRCGDVRRTINFQPGKAVLLTGPELRSA</sequence>
<dbReference type="SUPFAM" id="SSF48208">
    <property type="entry name" value="Six-hairpin glycosidases"/>
    <property type="match status" value="1"/>
</dbReference>
<dbReference type="InterPro" id="IPR012341">
    <property type="entry name" value="6hp_glycosidase-like_sf"/>
</dbReference>
<dbReference type="InterPro" id="IPR008928">
    <property type="entry name" value="6-hairpin_glycosidase_sf"/>
</dbReference>
<feature type="domain" description="Glycosyl hydrolase family 95 catalytic" evidence="3">
    <location>
        <begin position="265"/>
        <end position="663"/>
    </location>
</feature>
<feature type="domain" description="Glycosyl hydrolase family 95 N-terminal" evidence="1">
    <location>
        <begin position="2"/>
        <end position="242"/>
    </location>
</feature>
<dbReference type="PANTHER" id="PTHR31084">
    <property type="entry name" value="ALPHA-L-FUCOSIDASE 2"/>
    <property type="match status" value="1"/>
</dbReference>
<reference evidence="4 5" key="1">
    <citation type="submission" date="2016-05" db="EMBL/GenBank/DDBJ databases">
        <title>Complete genome sequence of Novosphingobium guangzhouense SA925(T).</title>
        <authorList>
            <person name="Sha S."/>
        </authorList>
    </citation>
    <scope>NUCLEOTIDE SEQUENCE [LARGE SCALE GENOMIC DNA]</scope>
    <source>
        <strain evidence="4 5">SA925</strain>
    </source>
</reference>
<dbReference type="InterPro" id="IPR027414">
    <property type="entry name" value="GH95_N_dom"/>
</dbReference>
<dbReference type="Pfam" id="PF21307">
    <property type="entry name" value="Glyco_hydro_95_C"/>
    <property type="match status" value="1"/>
</dbReference>
<dbReference type="Pfam" id="PF22124">
    <property type="entry name" value="Glyco_hydro_95_cat"/>
    <property type="match status" value="1"/>
</dbReference>
<dbReference type="OrthoDB" id="9802600at2"/>
<dbReference type="GO" id="GO:0004560">
    <property type="term" value="F:alpha-L-fucosidase activity"/>
    <property type="evidence" value="ECO:0007669"/>
    <property type="project" value="InterPro"/>
</dbReference>
<proteinExistence type="predicted"/>
<dbReference type="Pfam" id="PF14498">
    <property type="entry name" value="Glyco_hyd_65N_2"/>
    <property type="match status" value="1"/>
</dbReference>
<dbReference type="InterPro" id="IPR016518">
    <property type="entry name" value="Alpha-L-fucosidase"/>
</dbReference>
<feature type="domain" description="Alpha fucosidase A-like C-terminal" evidence="2">
    <location>
        <begin position="665"/>
        <end position="725"/>
    </location>
</feature>
<evidence type="ECO:0000259" key="3">
    <source>
        <dbReference type="Pfam" id="PF22124"/>
    </source>
</evidence>
<dbReference type="GO" id="GO:0005975">
    <property type="term" value="P:carbohydrate metabolic process"/>
    <property type="evidence" value="ECO:0007669"/>
    <property type="project" value="InterPro"/>
</dbReference>
<dbReference type="PANTHER" id="PTHR31084:SF0">
    <property type="entry name" value="ALPHA-L-FUCOSIDASE 2"/>
    <property type="match status" value="1"/>
</dbReference>
<evidence type="ECO:0000259" key="2">
    <source>
        <dbReference type="Pfam" id="PF21307"/>
    </source>
</evidence>
<keyword evidence="4" id="KW-0378">Hydrolase</keyword>
<protein>
    <submittedName>
        <fullName evidence="4">Alpha/beta hydrolase</fullName>
    </submittedName>
</protein>
<evidence type="ECO:0000259" key="1">
    <source>
        <dbReference type="Pfam" id="PF14498"/>
    </source>
</evidence>
<dbReference type="AlphaFoldDB" id="A0A2K2FU22"/>
<comment type="caution">
    <text evidence="4">The sequence shown here is derived from an EMBL/GenBank/DDBJ whole genome shotgun (WGS) entry which is preliminary data.</text>
</comment>
<evidence type="ECO:0000313" key="4">
    <source>
        <dbReference type="EMBL" id="PNU02283.1"/>
    </source>
</evidence>
<evidence type="ECO:0000313" key="5">
    <source>
        <dbReference type="Proteomes" id="UP000236327"/>
    </source>
</evidence>
<name>A0A2K2FU22_9SPHN</name>
<dbReference type="PIRSF" id="PIRSF007663">
    <property type="entry name" value="UCP007663"/>
    <property type="match status" value="1"/>
</dbReference>
<dbReference type="InterPro" id="IPR049053">
    <property type="entry name" value="AFCA-like_C"/>
</dbReference>
<accession>A0A2K2FU22</accession>
<gene>
    <name evidence="4" type="ORF">A8V01_10200</name>
</gene>
<dbReference type="InterPro" id="IPR054363">
    <property type="entry name" value="GH95_cat"/>
</dbReference>
<dbReference type="Gene3D" id="1.50.10.10">
    <property type="match status" value="1"/>
</dbReference>
<dbReference type="Proteomes" id="UP000236327">
    <property type="component" value="Unassembled WGS sequence"/>
</dbReference>
<organism evidence="4 5">
    <name type="scientific">Novosphingobium guangzhouense</name>
    <dbReference type="NCBI Taxonomy" id="1850347"/>
    <lineage>
        <taxon>Bacteria</taxon>
        <taxon>Pseudomonadati</taxon>
        <taxon>Pseudomonadota</taxon>
        <taxon>Alphaproteobacteria</taxon>
        <taxon>Sphingomonadales</taxon>
        <taxon>Sphingomonadaceae</taxon>
        <taxon>Novosphingobium</taxon>
    </lineage>
</organism>